<dbReference type="NCBIfam" id="TIGR01068">
    <property type="entry name" value="thioredoxin"/>
    <property type="match status" value="1"/>
</dbReference>
<evidence type="ECO:0000256" key="7">
    <source>
        <dbReference type="PIRSR" id="PIRSR000077-4"/>
    </source>
</evidence>
<dbReference type="GO" id="GO:0008047">
    <property type="term" value="F:enzyme activator activity"/>
    <property type="evidence" value="ECO:0007669"/>
    <property type="project" value="UniProtKB-ARBA"/>
</dbReference>
<keyword evidence="1" id="KW-0813">Transport</keyword>
<dbReference type="OrthoDB" id="2121326at2759"/>
<evidence type="ECO:0000259" key="8">
    <source>
        <dbReference type="PROSITE" id="PS51352"/>
    </source>
</evidence>
<dbReference type="PRINTS" id="PR00421">
    <property type="entry name" value="THIOREDOXIN"/>
</dbReference>
<dbReference type="Pfam" id="PF00085">
    <property type="entry name" value="Thioredoxin"/>
    <property type="match status" value="1"/>
</dbReference>
<evidence type="ECO:0000256" key="1">
    <source>
        <dbReference type="ARBA" id="ARBA00022448"/>
    </source>
</evidence>
<dbReference type="Proteomes" id="UP000298416">
    <property type="component" value="Unassembled WGS sequence"/>
</dbReference>
<sequence>MVIHYLLAAPPAVTDSTWQSLVIESDLPVLIEFLAPWCGPCRMIHPVIDKLAQQYAGKLKVYKVNTDESPSIATQYGIRSIPTVMVFKNGEKKETVIGAVPESTLTTCLEKFL</sequence>
<evidence type="ECO:0000256" key="3">
    <source>
        <dbReference type="ARBA" id="ARBA00022982"/>
    </source>
</evidence>
<gene>
    <name evidence="9" type="ORF">SASPL_154288</name>
</gene>
<dbReference type="AlphaFoldDB" id="A0A8X8YZ62"/>
<dbReference type="EMBL" id="PNBA02000022">
    <property type="protein sequence ID" value="KAG6385453.1"/>
    <property type="molecule type" value="Genomic_DNA"/>
</dbReference>
<dbReference type="PIRSF" id="PIRSF000077">
    <property type="entry name" value="Thioredoxin"/>
    <property type="match status" value="1"/>
</dbReference>
<comment type="caution">
    <text evidence="9">The sequence shown here is derived from an EMBL/GenBank/DDBJ whole genome shotgun (WGS) entry which is preliminary data.</text>
</comment>
<organism evidence="9">
    <name type="scientific">Salvia splendens</name>
    <name type="common">Scarlet sage</name>
    <dbReference type="NCBI Taxonomy" id="180675"/>
    <lineage>
        <taxon>Eukaryota</taxon>
        <taxon>Viridiplantae</taxon>
        <taxon>Streptophyta</taxon>
        <taxon>Embryophyta</taxon>
        <taxon>Tracheophyta</taxon>
        <taxon>Spermatophyta</taxon>
        <taxon>Magnoliopsida</taxon>
        <taxon>eudicotyledons</taxon>
        <taxon>Gunneridae</taxon>
        <taxon>Pentapetalae</taxon>
        <taxon>asterids</taxon>
        <taxon>lamiids</taxon>
        <taxon>Lamiales</taxon>
        <taxon>Lamiaceae</taxon>
        <taxon>Nepetoideae</taxon>
        <taxon>Mentheae</taxon>
        <taxon>Salviinae</taxon>
        <taxon>Salvia</taxon>
        <taxon>Salvia subgen. Calosphace</taxon>
        <taxon>core Calosphace</taxon>
    </lineage>
</organism>
<evidence type="ECO:0000256" key="5">
    <source>
        <dbReference type="ARBA" id="ARBA00023284"/>
    </source>
</evidence>
<keyword evidence="2" id="KW-0809">Transit peptide</keyword>
<keyword evidence="3" id="KW-0249">Electron transport</keyword>
<dbReference type="PROSITE" id="PS51352">
    <property type="entry name" value="THIOREDOXIN_2"/>
    <property type="match status" value="1"/>
</dbReference>
<dbReference type="Gene3D" id="3.40.30.10">
    <property type="entry name" value="Glutaredoxin"/>
    <property type="match status" value="1"/>
</dbReference>
<accession>A0A8X8YZ62</accession>
<feature type="domain" description="Thioredoxin" evidence="8">
    <location>
        <begin position="3"/>
        <end position="113"/>
    </location>
</feature>
<comment type="similarity">
    <text evidence="6">Belongs to the thioredoxin family.</text>
</comment>
<feature type="disulfide bond" description="Redox-active" evidence="7">
    <location>
        <begin position="38"/>
        <end position="41"/>
    </location>
</feature>
<dbReference type="CDD" id="cd02947">
    <property type="entry name" value="TRX_family"/>
    <property type="match status" value="1"/>
</dbReference>
<dbReference type="PANTHER" id="PTHR45663">
    <property type="entry name" value="GEO12009P1"/>
    <property type="match status" value="1"/>
</dbReference>
<keyword evidence="5 7" id="KW-0676">Redox-active center</keyword>
<dbReference type="InterPro" id="IPR005746">
    <property type="entry name" value="Thioredoxin"/>
</dbReference>
<dbReference type="PANTHER" id="PTHR45663:SF16">
    <property type="entry name" value="THIOREDOXIN M4, CHLOROPLASTIC"/>
    <property type="match status" value="1"/>
</dbReference>
<dbReference type="FunFam" id="3.40.30.10:FF:000001">
    <property type="entry name" value="Thioredoxin"/>
    <property type="match status" value="1"/>
</dbReference>
<evidence type="ECO:0000313" key="10">
    <source>
        <dbReference type="Proteomes" id="UP000298416"/>
    </source>
</evidence>
<dbReference type="InterPro" id="IPR036249">
    <property type="entry name" value="Thioredoxin-like_sf"/>
</dbReference>
<reference evidence="9" key="1">
    <citation type="submission" date="2018-01" db="EMBL/GenBank/DDBJ databases">
        <authorList>
            <person name="Mao J.F."/>
        </authorList>
    </citation>
    <scope>NUCLEOTIDE SEQUENCE</scope>
    <source>
        <strain evidence="9">Huo1</strain>
        <tissue evidence="9">Leaf</tissue>
    </source>
</reference>
<dbReference type="GO" id="GO:0015035">
    <property type="term" value="F:protein-disulfide reductase activity"/>
    <property type="evidence" value="ECO:0007669"/>
    <property type="project" value="InterPro"/>
</dbReference>
<name>A0A8X8YZ62_SALSN</name>
<dbReference type="SUPFAM" id="SSF52833">
    <property type="entry name" value="Thioredoxin-like"/>
    <property type="match status" value="1"/>
</dbReference>
<evidence type="ECO:0000313" key="9">
    <source>
        <dbReference type="EMBL" id="KAG6385453.1"/>
    </source>
</evidence>
<keyword evidence="4 7" id="KW-1015">Disulfide bond</keyword>
<dbReference type="InterPro" id="IPR013766">
    <property type="entry name" value="Thioredoxin_domain"/>
</dbReference>
<evidence type="ECO:0000256" key="4">
    <source>
        <dbReference type="ARBA" id="ARBA00023157"/>
    </source>
</evidence>
<reference evidence="9" key="2">
    <citation type="submission" date="2020-08" db="EMBL/GenBank/DDBJ databases">
        <title>Plant Genome Project.</title>
        <authorList>
            <person name="Zhang R.-G."/>
        </authorList>
    </citation>
    <scope>NUCLEOTIDE SEQUENCE</scope>
    <source>
        <strain evidence="9">Huo1</strain>
        <tissue evidence="9">Leaf</tissue>
    </source>
</reference>
<dbReference type="GO" id="GO:0005737">
    <property type="term" value="C:cytoplasm"/>
    <property type="evidence" value="ECO:0007669"/>
    <property type="project" value="TreeGrafter"/>
</dbReference>
<evidence type="ECO:0000256" key="2">
    <source>
        <dbReference type="ARBA" id="ARBA00022946"/>
    </source>
</evidence>
<keyword evidence="10" id="KW-1185">Reference proteome</keyword>
<protein>
    <recommendedName>
        <fullName evidence="6">Thioredoxin</fullName>
    </recommendedName>
</protein>
<evidence type="ECO:0000256" key="6">
    <source>
        <dbReference type="PIRNR" id="PIRNR000077"/>
    </source>
</evidence>
<proteinExistence type="inferred from homology"/>